<proteinExistence type="predicted"/>
<accession>A0A2T4N463</accession>
<comment type="caution">
    <text evidence="1">The sequence shown here is derived from an EMBL/GenBank/DDBJ whole genome shotgun (WGS) entry which is preliminary data.</text>
</comment>
<dbReference type="EMBL" id="PZKL01000017">
    <property type="protein sequence ID" value="PTH81631.1"/>
    <property type="molecule type" value="Genomic_DNA"/>
</dbReference>
<dbReference type="AlphaFoldDB" id="A0A2T4N463"/>
<gene>
    <name evidence="1" type="ORF">DAA48_07300</name>
</gene>
<evidence type="ECO:0000313" key="1">
    <source>
        <dbReference type="EMBL" id="PTH81631.1"/>
    </source>
</evidence>
<sequence length="78" mass="8882">MLTAPKTKIQRGSEHRVQVDVTSLKRGWITTMKINQNGQDVRGSMKYQKRGTMEVTTVKTGSGVITEIKRLMKIYQLT</sequence>
<organism evidence="1 2">
    <name type="scientific">Aeromonas veronii</name>
    <dbReference type="NCBI Taxonomy" id="654"/>
    <lineage>
        <taxon>Bacteria</taxon>
        <taxon>Pseudomonadati</taxon>
        <taxon>Pseudomonadota</taxon>
        <taxon>Gammaproteobacteria</taxon>
        <taxon>Aeromonadales</taxon>
        <taxon>Aeromonadaceae</taxon>
        <taxon>Aeromonas</taxon>
    </lineage>
</organism>
<name>A0A2T4N463_AERVE</name>
<evidence type="ECO:0000313" key="2">
    <source>
        <dbReference type="Proteomes" id="UP000241986"/>
    </source>
</evidence>
<dbReference type="Proteomes" id="UP000241986">
    <property type="component" value="Unassembled WGS sequence"/>
</dbReference>
<protein>
    <submittedName>
        <fullName evidence="1">Uncharacterized protein</fullName>
    </submittedName>
</protein>
<reference evidence="1 2" key="1">
    <citation type="submission" date="2018-03" db="EMBL/GenBank/DDBJ databases">
        <title>Aeromonas veronii whole genome sequencing and analysis.</title>
        <authorList>
            <person name="Xie H."/>
            <person name="Liu T."/>
            <person name="Wang K."/>
        </authorList>
    </citation>
    <scope>NUCLEOTIDE SEQUENCE [LARGE SCALE GENOMIC DNA]</scope>
    <source>
        <strain evidence="1 2">XH.VA.1</strain>
    </source>
</reference>